<dbReference type="OrthoDB" id="10265068at2759"/>
<accession>A0A9P4W2K2</accession>
<organism evidence="2 3">
    <name type="scientific">Curvularia kusanoi</name>
    <name type="common">Cochliobolus kusanoi</name>
    <dbReference type="NCBI Taxonomy" id="90978"/>
    <lineage>
        <taxon>Eukaryota</taxon>
        <taxon>Fungi</taxon>
        <taxon>Dikarya</taxon>
        <taxon>Ascomycota</taxon>
        <taxon>Pezizomycotina</taxon>
        <taxon>Dothideomycetes</taxon>
        <taxon>Pleosporomycetidae</taxon>
        <taxon>Pleosporales</taxon>
        <taxon>Pleosporineae</taxon>
        <taxon>Pleosporaceae</taxon>
        <taxon>Curvularia</taxon>
    </lineage>
</organism>
<evidence type="ECO:0008006" key="4">
    <source>
        <dbReference type="Google" id="ProtNLM"/>
    </source>
</evidence>
<proteinExistence type="predicted"/>
<comment type="caution">
    <text evidence="2">The sequence shown here is derived from an EMBL/GenBank/DDBJ whole genome shotgun (WGS) entry which is preliminary data.</text>
</comment>
<gene>
    <name evidence="2" type="ORF">E8E13_002404</name>
</gene>
<dbReference type="AlphaFoldDB" id="A0A9P4W2K2"/>
<protein>
    <recommendedName>
        <fullName evidence="4">Fungal N-terminal domain-containing protein</fullName>
    </recommendedName>
</protein>
<dbReference type="InterPro" id="IPR011257">
    <property type="entry name" value="DNA_glycosylase"/>
</dbReference>
<dbReference type="GO" id="GO:0006281">
    <property type="term" value="P:DNA repair"/>
    <property type="evidence" value="ECO:0007669"/>
    <property type="project" value="InterPro"/>
</dbReference>
<evidence type="ECO:0000313" key="2">
    <source>
        <dbReference type="EMBL" id="KAF2994948.1"/>
    </source>
</evidence>
<keyword evidence="3" id="KW-1185">Reference proteome</keyword>
<sequence>MEAAAALVSFVGLAGPVAQGLKFLYDLTTDMKDCPRDIREMKTDLELVESLITQVIRQCNERDGNLLESVALARAIHHAQERVEDLKKELAKYLNLGPRKRFRFVAKFNQIQKLRTSLDRTKTTMFELKTQLQSDLLYDIHDTSQEVLRSIKNTNKDPETNDRRFQEMMQKSEVRIEDTKESTQIVQASAELGSETPEGLTDIKVVEKKLEHITDLLTESRISSSPISQSSTIALSREASDNSFKKSSQEITSEHPLLQFKSNQFQFLVAIIFTQRTSKQQLACQRASKCLGAYPTPEAFAKALPGALSQYFSGLGLQNIKPLQLIKLAQAYIKDPPEQGRMRSKANCPQSEISHLPQIGLSSVNSWLVYCCERIDIRTEDKTLVNYMEYLKSQAGNNCV</sequence>
<dbReference type="EMBL" id="SWKU01000036">
    <property type="protein sequence ID" value="KAF2994948.1"/>
    <property type="molecule type" value="Genomic_DNA"/>
</dbReference>
<reference evidence="2" key="1">
    <citation type="submission" date="2019-04" db="EMBL/GenBank/DDBJ databases">
        <title>Sequencing of skin fungus with MAO and IRED activity.</title>
        <authorList>
            <person name="Marsaioli A.J."/>
            <person name="Bonatto J.M.C."/>
            <person name="Reis Junior O."/>
        </authorList>
    </citation>
    <scope>NUCLEOTIDE SEQUENCE</scope>
    <source>
        <strain evidence="2">30M1</strain>
    </source>
</reference>
<feature type="coiled-coil region" evidence="1">
    <location>
        <begin position="69"/>
        <end position="96"/>
    </location>
</feature>
<keyword evidence="1" id="KW-0175">Coiled coil</keyword>
<dbReference type="Proteomes" id="UP000801428">
    <property type="component" value="Unassembled WGS sequence"/>
</dbReference>
<dbReference type="SUPFAM" id="SSF48150">
    <property type="entry name" value="DNA-glycosylase"/>
    <property type="match status" value="1"/>
</dbReference>
<dbReference type="GO" id="GO:0003824">
    <property type="term" value="F:catalytic activity"/>
    <property type="evidence" value="ECO:0007669"/>
    <property type="project" value="InterPro"/>
</dbReference>
<dbReference type="Gene3D" id="1.10.340.30">
    <property type="entry name" value="Hypothetical protein, domain 2"/>
    <property type="match status" value="1"/>
</dbReference>
<evidence type="ECO:0000256" key="1">
    <source>
        <dbReference type="SAM" id="Coils"/>
    </source>
</evidence>
<evidence type="ECO:0000313" key="3">
    <source>
        <dbReference type="Proteomes" id="UP000801428"/>
    </source>
</evidence>
<name>A0A9P4W2K2_CURKU</name>